<evidence type="ECO:0000256" key="7">
    <source>
        <dbReference type="RuleBase" id="RU000384"/>
    </source>
</evidence>
<evidence type="ECO:0000259" key="8">
    <source>
        <dbReference type="PROSITE" id="PS51987"/>
    </source>
</evidence>
<evidence type="ECO:0000256" key="6">
    <source>
        <dbReference type="PROSITE-ProRule" id="PRU01331"/>
    </source>
</evidence>
<dbReference type="GO" id="GO:0016020">
    <property type="term" value="C:membrane"/>
    <property type="evidence" value="ECO:0007669"/>
    <property type="project" value="TreeGrafter"/>
</dbReference>
<dbReference type="Pfam" id="PF00120">
    <property type="entry name" value="Gln-synt_C"/>
    <property type="match status" value="1"/>
</dbReference>
<evidence type="ECO:0000256" key="2">
    <source>
        <dbReference type="ARBA" id="ARBA00037583"/>
    </source>
</evidence>
<dbReference type="Proteomes" id="UP000762676">
    <property type="component" value="Unassembled WGS sequence"/>
</dbReference>
<dbReference type="GO" id="GO:0004356">
    <property type="term" value="F:glutamine synthetase activity"/>
    <property type="evidence" value="ECO:0007669"/>
    <property type="project" value="InterPro"/>
</dbReference>
<dbReference type="EMBL" id="BMAT01012045">
    <property type="protein sequence ID" value="GFR84077.1"/>
    <property type="molecule type" value="Genomic_DNA"/>
</dbReference>
<comment type="caution">
    <text evidence="9">The sequence shown here is derived from an EMBL/GenBank/DDBJ whole genome shotgun (WGS) entry which is preliminary data.</text>
</comment>
<dbReference type="SMART" id="SM01230">
    <property type="entry name" value="Gln-synt_C"/>
    <property type="match status" value="1"/>
</dbReference>
<evidence type="ECO:0000256" key="3">
    <source>
        <dbReference type="ARBA" id="ARBA00038790"/>
    </source>
</evidence>
<evidence type="ECO:0000313" key="9">
    <source>
        <dbReference type="EMBL" id="GFR84077.1"/>
    </source>
</evidence>
<dbReference type="AlphaFoldDB" id="A0AAV4GF92"/>
<protein>
    <recommendedName>
        <fullName evidence="4">Lengsin</fullName>
    </recommendedName>
    <alternativeName>
        <fullName evidence="5">Glutamate-ammonia ligase domain-containing protein 1</fullName>
    </alternativeName>
</protein>
<comment type="function">
    <text evidence="2">May act as a component of the cytoskeleton or as a chaperone for the reorganization of intermediate filament proteins during terminal differentiation in the lens. Does not seem to have enzymatic activity.</text>
</comment>
<dbReference type="PANTHER" id="PTHR43407:SF1">
    <property type="entry name" value="LENGSIN"/>
    <property type="match status" value="1"/>
</dbReference>
<proteinExistence type="inferred from homology"/>
<dbReference type="PANTHER" id="PTHR43407">
    <property type="entry name" value="GLUTAMINE SYNTHETASE"/>
    <property type="match status" value="1"/>
</dbReference>
<keyword evidence="10" id="KW-1185">Reference proteome</keyword>
<evidence type="ECO:0000313" key="10">
    <source>
        <dbReference type="Proteomes" id="UP000762676"/>
    </source>
</evidence>
<dbReference type="SUPFAM" id="SSF55931">
    <property type="entry name" value="Glutamine synthetase/guanido kinase"/>
    <property type="match status" value="1"/>
</dbReference>
<accession>A0AAV4GF92</accession>
<dbReference type="GO" id="GO:0005737">
    <property type="term" value="C:cytoplasm"/>
    <property type="evidence" value="ECO:0007669"/>
    <property type="project" value="TreeGrafter"/>
</dbReference>
<gene>
    <name evidence="9" type="ORF">ElyMa_005989300</name>
</gene>
<organism evidence="9 10">
    <name type="scientific">Elysia marginata</name>
    <dbReference type="NCBI Taxonomy" id="1093978"/>
    <lineage>
        <taxon>Eukaryota</taxon>
        <taxon>Metazoa</taxon>
        <taxon>Spiralia</taxon>
        <taxon>Lophotrochozoa</taxon>
        <taxon>Mollusca</taxon>
        <taxon>Gastropoda</taxon>
        <taxon>Heterobranchia</taxon>
        <taxon>Euthyneura</taxon>
        <taxon>Panpulmonata</taxon>
        <taxon>Sacoglossa</taxon>
        <taxon>Placobranchoidea</taxon>
        <taxon>Plakobranchidae</taxon>
        <taxon>Elysia</taxon>
    </lineage>
</organism>
<comment type="subunit">
    <text evidence="3">Dodecamer. Interacts with BFSP2 and VIM.</text>
</comment>
<name>A0AAV4GF92_9GAST</name>
<dbReference type="InterPro" id="IPR008146">
    <property type="entry name" value="Gln_synth_cat_dom"/>
</dbReference>
<comment type="similarity">
    <text evidence="1 6 7">Belongs to the glutamine synthetase family.</text>
</comment>
<sequence>MRMTPILSTLRPCQKSIFGSRKIGSVLCETRFAEDGSLDTSTPREATQVLLKRLQNQLGLHIKSSFELEFVIRDSKTQKYLGHGSQWASLAALEKNQAVLMGLMDEMKDIGIKIDTLLTERGQGQFEFTFDLTDGIEAADMVAEFRTAAYLYLKEKGCDGNFMACDDVKEGIHNGYHFNFSLWNKNGDNVFVDPDNPNELSQFGRHWLAGLVEHAPAMTALCSPTVNCYRRISTKYAPNFANWALEYRRTTFRLKIDPGKNVYIENRIPSSACNPHLVMACTVAAGMDGVRRKLTLPEQMDKTKRLPESLEEALDALEADTLLNEILGPKMVKLFLHTKRSYELEHFKSLGDIPDEQMLVKEKEYYQESL</sequence>
<feature type="domain" description="GS catalytic" evidence="8">
    <location>
        <begin position="43"/>
        <end position="370"/>
    </location>
</feature>
<evidence type="ECO:0000256" key="4">
    <source>
        <dbReference type="ARBA" id="ARBA00039404"/>
    </source>
</evidence>
<reference evidence="9 10" key="1">
    <citation type="journal article" date="2021" name="Elife">
        <title>Chloroplast acquisition without the gene transfer in kleptoplastic sea slugs, Plakobranchus ocellatus.</title>
        <authorList>
            <person name="Maeda T."/>
            <person name="Takahashi S."/>
            <person name="Yoshida T."/>
            <person name="Shimamura S."/>
            <person name="Takaki Y."/>
            <person name="Nagai Y."/>
            <person name="Toyoda A."/>
            <person name="Suzuki Y."/>
            <person name="Arimoto A."/>
            <person name="Ishii H."/>
            <person name="Satoh N."/>
            <person name="Nishiyama T."/>
            <person name="Hasebe M."/>
            <person name="Maruyama T."/>
            <person name="Minagawa J."/>
            <person name="Obokata J."/>
            <person name="Shigenobu S."/>
        </authorList>
    </citation>
    <scope>NUCLEOTIDE SEQUENCE [LARGE SCALE GENOMIC DNA]</scope>
</reference>
<dbReference type="PROSITE" id="PS51987">
    <property type="entry name" value="GS_CATALYTIC"/>
    <property type="match status" value="1"/>
</dbReference>
<dbReference type="Gene3D" id="3.30.590.10">
    <property type="entry name" value="Glutamine synthetase/guanido kinase, catalytic domain"/>
    <property type="match status" value="1"/>
</dbReference>
<evidence type="ECO:0000256" key="5">
    <source>
        <dbReference type="ARBA" id="ARBA00042675"/>
    </source>
</evidence>
<dbReference type="InterPro" id="IPR014746">
    <property type="entry name" value="Gln_synth/guanido_kin_cat_dom"/>
</dbReference>
<evidence type="ECO:0000256" key="1">
    <source>
        <dbReference type="ARBA" id="ARBA00009897"/>
    </source>
</evidence>